<evidence type="ECO:0000313" key="6">
    <source>
        <dbReference type="Proteomes" id="UP000235547"/>
    </source>
</evidence>
<dbReference type="SMART" id="SM00267">
    <property type="entry name" value="GGDEF"/>
    <property type="match status" value="1"/>
</dbReference>
<dbReference type="Pfam" id="PF00990">
    <property type="entry name" value="GGDEF"/>
    <property type="match status" value="1"/>
</dbReference>
<dbReference type="SUPFAM" id="SSF55785">
    <property type="entry name" value="PYP-like sensor domain (PAS domain)"/>
    <property type="match status" value="1"/>
</dbReference>
<dbReference type="CDD" id="cd01949">
    <property type="entry name" value="GGDEF"/>
    <property type="match status" value="1"/>
</dbReference>
<evidence type="ECO:0000259" key="3">
    <source>
        <dbReference type="PROSITE" id="PS50112"/>
    </source>
</evidence>
<dbReference type="FunFam" id="3.30.70.270:FF:000001">
    <property type="entry name" value="Diguanylate cyclase domain protein"/>
    <property type="match status" value="1"/>
</dbReference>
<dbReference type="OrthoDB" id="9812358at2"/>
<dbReference type="AlphaFoldDB" id="A0A2N7UHB8"/>
<dbReference type="CDD" id="cd00130">
    <property type="entry name" value="PAS"/>
    <property type="match status" value="1"/>
</dbReference>
<dbReference type="Pfam" id="PF00989">
    <property type="entry name" value="PAS"/>
    <property type="match status" value="1"/>
</dbReference>
<dbReference type="InterPro" id="IPR029016">
    <property type="entry name" value="GAF-like_dom_sf"/>
</dbReference>
<evidence type="ECO:0000313" key="5">
    <source>
        <dbReference type="EMBL" id="PMR79856.1"/>
    </source>
</evidence>
<gene>
    <name evidence="5" type="ORF">C1H70_10260</name>
</gene>
<dbReference type="InterPro" id="IPR013767">
    <property type="entry name" value="PAS_fold"/>
</dbReference>
<name>A0A2N7UHB8_9GAMM</name>
<dbReference type="PROSITE" id="PS50887">
    <property type="entry name" value="GGDEF"/>
    <property type="match status" value="1"/>
</dbReference>
<dbReference type="NCBIfam" id="TIGR00254">
    <property type="entry name" value="GGDEF"/>
    <property type="match status" value="1"/>
</dbReference>
<feature type="coiled-coil region" evidence="2">
    <location>
        <begin position="168"/>
        <end position="195"/>
    </location>
</feature>
<dbReference type="InterPro" id="IPR000014">
    <property type="entry name" value="PAS"/>
</dbReference>
<dbReference type="Gene3D" id="3.30.70.270">
    <property type="match status" value="1"/>
</dbReference>
<dbReference type="GO" id="GO:0006355">
    <property type="term" value="P:regulation of DNA-templated transcription"/>
    <property type="evidence" value="ECO:0007669"/>
    <property type="project" value="InterPro"/>
</dbReference>
<dbReference type="InterPro" id="IPR003018">
    <property type="entry name" value="GAF"/>
</dbReference>
<keyword evidence="2" id="KW-0175">Coiled coil</keyword>
<evidence type="ECO:0000259" key="4">
    <source>
        <dbReference type="PROSITE" id="PS50887"/>
    </source>
</evidence>
<dbReference type="GO" id="GO:0003824">
    <property type="term" value="F:catalytic activity"/>
    <property type="evidence" value="ECO:0007669"/>
    <property type="project" value="UniProtKB-ARBA"/>
</dbReference>
<dbReference type="SMART" id="SM00091">
    <property type="entry name" value="PAS"/>
    <property type="match status" value="1"/>
</dbReference>
<feature type="domain" description="GGDEF" evidence="4">
    <location>
        <begin position="340"/>
        <end position="471"/>
    </location>
</feature>
<evidence type="ECO:0000256" key="2">
    <source>
        <dbReference type="SAM" id="Coils"/>
    </source>
</evidence>
<dbReference type="Gene3D" id="3.30.450.40">
    <property type="match status" value="1"/>
</dbReference>
<dbReference type="SUPFAM" id="SSF55781">
    <property type="entry name" value="GAF domain-like"/>
    <property type="match status" value="1"/>
</dbReference>
<protein>
    <submittedName>
        <fullName evidence="5">Sensor domain-containing diguanylate cyclase</fullName>
    </submittedName>
</protein>
<dbReference type="SUPFAM" id="SSF55073">
    <property type="entry name" value="Nucleotide cyclase"/>
    <property type="match status" value="1"/>
</dbReference>
<keyword evidence="6" id="KW-1185">Reference proteome</keyword>
<proteinExistence type="predicted"/>
<sequence length="471" mass="53003">MAMQMLPYPIPANEHERLEVLHSLNLQATRDDPLFERITRLVSRCLDVPMAAVTLIDEHHQWLKAKVGIEGDVTPRSEAFCAHTIAGDGSLVVEDARLDERFREYPGVLAENGIRFYAGVPLRSLGGLALGALCVVDHRPRQLSERELLILGDLAEVLNHEIRQRERIIKADQRRDHAEATLAALNRDLEAEVERRSREVELIIESAYDAYICVDQHDRIADWNRAAEQMFDWPRKLAISRSLVDTLFPDGVPDFPRSLIETTARRRDGSAMPVEIRTHRLEMADGPRRVLFVHDITERLQLRHKRELEARQDLLTELPNRRALQERVPQAMARARRSGQGMVVMFIDLDGFKAVNDDLGHDAGDRLLCELASRLRVAVREVDFVARLGGDEFVVVLEGTSAAMAERKAMALIETIEQPVHLAAGQVRVSASIGLSYFSADAVDDMEGLMRRADLAMYAAKRAGKGCVRIG</sequence>
<organism evidence="5 6">
    <name type="scientific">Halomonas urumqiensis</name>
    <dbReference type="NCBI Taxonomy" id="1684789"/>
    <lineage>
        <taxon>Bacteria</taxon>
        <taxon>Pseudomonadati</taxon>
        <taxon>Pseudomonadota</taxon>
        <taxon>Gammaproteobacteria</taxon>
        <taxon>Oceanospirillales</taxon>
        <taxon>Halomonadaceae</taxon>
        <taxon>Halomonas</taxon>
    </lineage>
</organism>
<dbReference type="InterPro" id="IPR052155">
    <property type="entry name" value="Biofilm_reg_signaling"/>
</dbReference>
<dbReference type="Proteomes" id="UP000235547">
    <property type="component" value="Unassembled WGS sequence"/>
</dbReference>
<dbReference type="SMART" id="SM00065">
    <property type="entry name" value="GAF"/>
    <property type="match status" value="1"/>
</dbReference>
<dbReference type="InterPro" id="IPR035965">
    <property type="entry name" value="PAS-like_dom_sf"/>
</dbReference>
<comment type="cofactor">
    <cofactor evidence="1">
        <name>Mg(2+)</name>
        <dbReference type="ChEBI" id="CHEBI:18420"/>
    </cofactor>
</comment>
<reference evidence="5 6" key="1">
    <citation type="submission" date="2018-01" db="EMBL/GenBank/DDBJ databases">
        <title>Halomonas endophytica sp. nov., isolated from storage liquid in the stems of Populus euphratica.</title>
        <authorList>
            <person name="Chen C."/>
        </authorList>
    </citation>
    <scope>NUCLEOTIDE SEQUENCE [LARGE SCALE GENOMIC DNA]</scope>
    <source>
        <strain evidence="5 6">BZ-SZ-XJ27</strain>
    </source>
</reference>
<feature type="domain" description="PAS" evidence="3">
    <location>
        <begin position="196"/>
        <end position="267"/>
    </location>
</feature>
<dbReference type="PANTHER" id="PTHR44757:SF2">
    <property type="entry name" value="BIOFILM ARCHITECTURE MAINTENANCE PROTEIN MBAA"/>
    <property type="match status" value="1"/>
</dbReference>
<dbReference type="InterPro" id="IPR029787">
    <property type="entry name" value="Nucleotide_cyclase"/>
</dbReference>
<dbReference type="EMBL" id="PNRG01000023">
    <property type="protein sequence ID" value="PMR79856.1"/>
    <property type="molecule type" value="Genomic_DNA"/>
</dbReference>
<dbReference type="Pfam" id="PF01590">
    <property type="entry name" value="GAF"/>
    <property type="match status" value="1"/>
</dbReference>
<dbReference type="Gene3D" id="3.30.450.20">
    <property type="entry name" value="PAS domain"/>
    <property type="match status" value="1"/>
</dbReference>
<dbReference type="NCBIfam" id="TIGR00229">
    <property type="entry name" value="sensory_box"/>
    <property type="match status" value="1"/>
</dbReference>
<evidence type="ECO:0000256" key="1">
    <source>
        <dbReference type="ARBA" id="ARBA00001946"/>
    </source>
</evidence>
<accession>A0A2N7UHB8</accession>
<dbReference type="PROSITE" id="PS50112">
    <property type="entry name" value="PAS"/>
    <property type="match status" value="1"/>
</dbReference>
<dbReference type="InterPro" id="IPR000160">
    <property type="entry name" value="GGDEF_dom"/>
</dbReference>
<comment type="caution">
    <text evidence="5">The sequence shown here is derived from an EMBL/GenBank/DDBJ whole genome shotgun (WGS) entry which is preliminary data.</text>
</comment>
<dbReference type="PANTHER" id="PTHR44757">
    <property type="entry name" value="DIGUANYLATE CYCLASE DGCP"/>
    <property type="match status" value="1"/>
</dbReference>
<dbReference type="InterPro" id="IPR043128">
    <property type="entry name" value="Rev_trsase/Diguanyl_cyclase"/>
</dbReference>